<dbReference type="AlphaFoldDB" id="A0AA37H0D6"/>
<accession>A0AA37H0D6</accession>
<protein>
    <submittedName>
        <fullName evidence="2">Uncharacterized protein</fullName>
    </submittedName>
</protein>
<keyword evidence="3" id="KW-1185">Reference proteome</keyword>
<name>A0AA37H0D6_9PEZI</name>
<organism evidence="2 3">
    <name type="scientific">Colletotrichum liriopes</name>
    <dbReference type="NCBI Taxonomy" id="708192"/>
    <lineage>
        <taxon>Eukaryota</taxon>
        <taxon>Fungi</taxon>
        <taxon>Dikarya</taxon>
        <taxon>Ascomycota</taxon>
        <taxon>Pezizomycotina</taxon>
        <taxon>Sordariomycetes</taxon>
        <taxon>Hypocreomycetidae</taxon>
        <taxon>Glomerellales</taxon>
        <taxon>Glomerellaceae</taxon>
        <taxon>Colletotrichum</taxon>
        <taxon>Colletotrichum spaethianum species complex</taxon>
    </lineage>
</organism>
<evidence type="ECO:0000313" key="2">
    <source>
        <dbReference type="EMBL" id="GJC90214.1"/>
    </source>
</evidence>
<evidence type="ECO:0000256" key="1">
    <source>
        <dbReference type="SAM" id="MobiDB-lite"/>
    </source>
</evidence>
<feature type="region of interest" description="Disordered" evidence="1">
    <location>
        <begin position="1"/>
        <end position="24"/>
    </location>
</feature>
<sequence>MVPSTRDPRQWARRVEHGEPAERRLVELPPTKACHTMRWASQNGGAVWNPAACIGRGFNV</sequence>
<dbReference type="EMBL" id="BPPX01000050">
    <property type="protein sequence ID" value="GJC90214.1"/>
    <property type="molecule type" value="Genomic_DNA"/>
</dbReference>
<evidence type="ECO:0000313" key="3">
    <source>
        <dbReference type="Proteomes" id="UP001055172"/>
    </source>
</evidence>
<gene>
    <name evidence="2" type="ORF">ColLi_13052</name>
</gene>
<reference evidence="2 3" key="1">
    <citation type="submission" date="2021-07" db="EMBL/GenBank/DDBJ databases">
        <title>Genome data of Colletotrichum spaethianum.</title>
        <authorList>
            <person name="Utami Y.D."/>
            <person name="Hiruma K."/>
        </authorList>
    </citation>
    <scope>NUCLEOTIDE SEQUENCE [LARGE SCALE GENOMIC DNA]</scope>
    <source>
        <strain evidence="2 3">MAFF 242679</strain>
    </source>
</reference>
<dbReference type="Proteomes" id="UP001055172">
    <property type="component" value="Unassembled WGS sequence"/>
</dbReference>
<comment type="caution">
    <text evidence="2">The sequence shown here is derived from an EMBL/GenBank/DDBJ whole genome shotgun (WGS) entry which is preliminary data.</text>
</comment>
<proteinExistence type="predicted"/>